<comment type="caution">
    <text evidence="7">The sequence shown here is derived from an EMBL/GenBank/DDBJ whole genome shotgun (WGS) entry which is preliminary data.</text>
</comment>
<evidence type="ECO:0000256" key="1">
    <source>
        <dbReference type="ARBA" id="ARBA00001947"/>
    </source>
</evidence>
<dbReference type="PROSITE" id="PS00483">
    <property type="entry name" value="DIHYDROOROTASE_2"/>
    <property type="match status" value="1"/>
</dbReference>
<dbReference type="NCBIfam" id="NF006559">
    <property type="entry name" value="PRK09060.1"/>
    <property type="match status" value="1"/>
</dbReference>
<dbReference type="GO" id="GO:0004151">
    <property type="term" value="F:dihydroorotase activity"/>
    <property type="evidence" value="ECO:0007669"/>
    <property type="project" value="UniProtKB-EC"/>
</dbReference>
<dbReference type="EMBL" id="JBHUIY010000036">
    <property type="protein sequence ID" value="MFD2235123.1"/>
    <property type="molecule type" value="Genomic_DNA"/>
</dbReference>
<evidence type="ECO:0000256" key="3">
    <source>
        <dbReference type="ARBA" id="ARBA00010286"/>
    </source>
</evidence>
<dbReference type="InterPro" id="IPR011059">
    <property type="entry name" value="Metal-dep_hydrolase_composite"/>
</dbReference>
<keyword evidence="4" id="KW-0479">Metal-binding</keyword>
<comment type="function">
    <text evidence="2">Catalyzes the reversible cyclization of carbamoyl aspartate to dihydroorotate.</text>
</comment>
<dbReference type="InterPro" id="IPR006680">
    <property type="entry name" value="Amidohydro-rel"/>
</dbReference>
<dbReference type="EC" id="3.5.2.3" evidence="7"/>
<organism evidence="7 8">
    <name type="scientific">Phaeospirillum tilakii</name>
    <dbReference type="NCBI Taxonomy" id="741673"/>
    <lineage>
        <taxon>Bacteria</taxon>
        <taxon>Pseudomonadati</taxon>
        <taxon>Pseudomonadota</taxon>
        <taxon>Alphaproteobacteria</taxon>
        <taxon>Rhodospirillales</taxon>
        <taxon>Rhodospirillaceae</taxon>
        <taxon>Phaeospirillum</taxon>
    </lineage>
</organism>
<dbReference type="PROSITE" id="PS00482">
    <property type="entry name" value="DIHYDROOROTASE_1"/>
    <property type="match status" value="1"/>
</dbReference>
<evidence type="ECO:0000259" key="6">
    <source>
        <dbReference type="Pfam" id="PF01979"/>
    </source>
</evidence>
<dbReference type="SUPFAM" id="SSF51338">
    <property type="entry name" value="Composite domain of metallo-dependent hydrolases"/>
    <property type="match status" value="1"/>
</dbReference>
<comment type="similarity">
    <text evidence="3">Belongs to the metallo-dependent hydrolases superfamily. DHOase family. Class I DHOase subfamily.</text>
</comment>
<dbReference type="InterPro" id="IPR050138">
    <property type="entry name" value="DHOase/Allantoinase_Hydrolase"/>
</dbReference>
<reference evidence="8" key="1">
    <citation type="journal article" date="2019" name="Int. J. Syst. Evol. Microbiol.">
        <title>The Global Catalogue of Microorganisms (GCM) 10K type strain sequencing project: providing services to taxonomists for standard genome sequencing and annotation.</title>
        <authorList>
            <consortium name="The Broad Institute Genomics Platform"/>
            <consortium name="The Broad Institute Genome Sequencing Center for Infectious Disease"/>
            <person name="Wu L."/>
            <person name="Ma J."/>
        </authorList>
    </citation>
    <scope>NUCLEOTIDE SEQUENCE [LARGE SCALE GENOMIC DNA]</scope>
    <source>
        <strain evidence="8">KCTC 15012</strain>
    </source>
</reference>
<feature type="domain" description="Amidohydrolase-related" evidence="6">
    <location>
        <begin position="53"/>
        <end position="421"/>
    </location>
</feature>
<dbReference type="InterPro" id="IPR002195">
    <property type="entry name" value="Dihydroorotase_CS"/>
</dbReference>
<dbReference type="Gene3D" id="3.20.20.140">
    <property type="entry name" value="Metal-dependent hydrolases"/>
    <property type="match status" value="1"/>
</dbReference>
<dbReference type="Gene3D" id="2.30.40.10">
    <property type="entry name" value="Urease, subunit C, domain 1"/>
    <property type="match status" value="1"/>
</dbReference>
<proteinExistence type="inferred from homology"/>
<dbReference type="Proteomes" id="UP001597296">
    <property type="component" value="Unassembled WGS sequence"/>
</dbReference>
<keyword evidence="8" id="KW-1185">Reference proteome</keyword>
<dbReference type="NCBIfam" id="TIGR00857">
    <property type="entry name" value="pyrC_multi"/>
    <property type="match status" value="1"/>
</dbReference>
<dbReference type="CDD" id="cd01318">
    <property type="entry name" value="DHOase_IIb"/>
    <property type="match status" value="1"/>
</dbReference>
<evidence type="ECO:0000313" key="8">
    <source>
        <dbReference type="Proteomes" id="UP001597296"/>
    </source>
</evidence>
<dbReference type="PANTHER" id="PTHR43668:SF4">
    <property type="entry name" value="ALLANTOINASE"/>
    <property type="match status" value="1"/>
</dbReference>
<dbReference type="RefSeq" id="WP_377318009.1">
    <property type="nucleotide sequence ID" value="NZ_JBHUIY010000036.1"/>
</dbReference>
<evidence type="ECO:0000256" key="2">
    <source>
        <dbReference type="ARBA" id="ARBA00002368"/>
    </source>
</evidence>
<dbReference type="InterPro" id="IPR032466">
    <property type="entry name" value="Metal_Hydrolase"/>
</dbReference>
<evidence type="ECO:0000256" key="5">
    <source>
        <dbReference type="ARBA" id="ARBA00022801"/>
    </source>
</evidence>
<evidence type="ECO:0000313" key="7">
    <source>
        <dbReference type="EMBL" id="MFD2235123.1"/>
    </source>
</evidence>
<evidence type="ECO:0000256" key="4">
    <source>
        <dbReference type="ARBA" id="ARBA00022723"/>
    </source>
</evidence>
<keyword evidence="5 7" id="KW-0378">Hydrolase</keyword>
<dbReference type="SUPFAM" id="SSF51556">
    <property type="entry name" value="Metallo-dependent hydrolases"/>
    <property type="match status" value="1"/>
</dbReference>
<dbReference type="Pfam" id="PF01979">
    <property type="entry name" value="Amidohydro_1"/>
    <property type="match status" value="1"/>
</dbReference>
<sequence>MSLPYDLILRHAMAVTPAGVVRTEIGIRDGRIAALGDLFGAQAVEEIDLHGLTLLPGVIDSHVHFREPGAEAKEDLATGSAAAALGGVTAVFEMPNTKPPTTNPEALADKLARAAGRCWVDHAFFLGATAEGLPHLAAWERLPGCAGIKLFMGSSTGTLLLEDDVGLKTLLAAGTRRIAAHCEDETRLKQRRPLAEAEGHPRAHPVWRDAEAALIATRRLVGLAEQARRRVHILHATSAEEMAFLAEHKDWASVEVTPQHLTLAAPECYERLGTLAQMNPPIRDARAREALWAAIANGVVDTLGSDHAPHLRTEKGQGYPASPSGMPGVQTLVPLMLDHVAEGRLGLERLADLTSAGPARLFGLIGKGRIAVGYDADFTVVDLKAARTIGNDQIASRCGWTPFDGKRVKGWPVATLLRGRVIMREGELIGAPEGQPLRFAD</sequence>
<name>A0ABW5CGL5_9PROT</name>
<accession>A0ABW5CGL5</accession>
<dbReference type="PANTHER" id="PTHR43668">
    <property type="entry name" value="ALLANTOINASE"/>
    <property type="match status" value="1"/>
</dbReference>
<protein>
    <submittedName>
        <fullName evidence="7">Dihydroorotase</fullName>
        <ecNumber evidence="7">3.5.2.3</ecNumber>
    </submittedName>
</protein>
<gene>
    <name evidence="7" type="ORF">ACFSNB_15020</name>
</gene>
<comment type="cofactor">
    <cofactor evidence="1">
        <name>Zn(2+)</name>
        <dbReference type="ChEBI" id="CHEBI:29105"/>
    </cofactor>
</comment>